<feature type="transmembrane region" description="Helical" evidence="1">
    <location>
        <begin position="78"/>
        <end position="96"/>
    </location>
</feature>
<accession>A0A4P7SKV1</accession>
<keyword evidence="1" id="KW-0472">Membrane</keyword>
<feature type="transmembrane region" description="Helical" evidence="1">
    <location>
        <begin position="53"/>
        <end position="72"/>
    </location>
</feature>
<proteinExistence type="predicted"/>
<dbReference type="Proteomes" id="UP000296469">
    <property type="component" value="Chromosome"/>
</dbReference>
<dbReference type="RefSeq" id="WP_135975393.1">
    <property type="nucleotide sequence ID" value="NZ_CP039291.1"/>
</dbReference>
<keyword evidence="1" id="KW-0812">Transmembrane</keyword>
<dbReference type="AlphaFoldDB" id="A0A4P7SKV1"/>
<keyword evidence="1" id="KW-1133">Transmembrane helix</keyword>
<organism evidence="2 3">
    <name type="scientific">Cellulomonas shaoxiangyii</name>
    <dbReference type="NCBI Taxonomy" id="2566013"/>
    <lineage>
        <taxon>Bacteria</taxon>
        <taxon>Bacillati</taxon>
        <taxon>Actinomycetota</taxon>
        <taxon>Actinomycetes</taxon>
        <taxon>Micrococcales</taxon>
        <taxon>Cellulomonadaceae</taxon>
        <taxon>Cellulomonas</taxon>
    </lineage>
</organism>
<reference evidence="2 3" key="1">
    <citation type="submission" date="2019-04" db="EMBL/GenBank/DDBJ databases">
        <title>Isolation and identification of Cellulomonas shaoxiangyii sp. Nov. isolated from feces of the Tibetan antelopes (Pantholops hodgsonii) in the Qinghai-Tibet plateau of China.</title>
        <authorList>
            <person name="Tian Z."/>
        </authorList>
    </citation>
    <scope>NUCLEOTIDE SEQUENCE [LARGE SCALE GENOMIC DNA]</scope>
    <source>
        <strain evidence="2 3">Z28</strain>
    </source>
</reference>
<gene>
    <name evidence="2" type="ORF">E5225_11570</name>
</gene>
<name>A0A4P7SKV1_9CELL</name>
<evidence type="ECO:0000313" key="2">
    <source>
        <dbReference type="EMBL" id="QCB94107.1"/>
    </source>
</evidence>
<dbReference type="KEGG" id="celz:E5225_11570"/>
<sequence>MSRLPVWPVATVTLLLAFALAQGTGVRALGGAVLLAGGAWCAWRAVRRVGWGAAAAVLLVAVAAFVLSHVAADALGPWTAVLLAAAVLGATTWAVVDRPRARAAVVRRR</sequence>
<dbReference type="EMBL" id="CP039291">
    <property type="protein sequence ID" value="QCB94107.1"/>
    <property type="molecule type" value="Genomic_DNA"/>
</dbReference>
<evidence type="ECO:0000256" key="1">
    <source>
        <dbReference type="SAM" id="Phobius"/>
    </source>
</evidence>
<protein>
    <submittedName>
        <fullName evidence="2">Uncharacterized protein</fullName>
    </submittedName>
</protein>
<evidence type="ECO:0000313" key="3">
    <source>
        <dbReference type="Proteomes" id="UP000296469"/>
    </source>
</evidence>
<keyword evidence="3" id="KW-1185">Reference proteome</keyword>